<accession>A0A6J4T622</accession>
<dbReference type="PROSITE" id="PS51257">
    <property type="entry name" value="PROKAR_LIPOPROTEIN"/>
    <property type="match status" value="1"/>
</dbReference>
<feature type="signal peptide" evidence="1">
    <location>
        <begin position="1"/>
        <end position="21"/>
    </location>
</feature>
<keyword evidence="1" id="KW-0732">Signal</keyword>
<dbReference type="AlphaFoldDB" id="A0A6J4T622"/>
<name>A0A6J4T622_9ACTN</name>
<evidence type="ECO:0000313" key="2">
    <source>
        <dbReference type="EMBL" id="CAA9514101.1"/>
    </source>
</evidence>
<evidence type="ECO:0000256" key="1">
    <source>
        <dbReference type="SAM" id="SignalP"/>
    </source>
</evidence>
<evidence type="ECO:0008006" key="3">
    <source>
        <dbReference type="Google" id="ProtNLM"/>
    </source>
</evidence>
<protein>
    <recommendedName>
        <fullName evidence="3">DUF4352 domain-containing protein</fullName>
    </recommendedName>
</protein>
<dbReference type="EMBL" id="CADCVP010000293">
    <property type="protein sequence ID" value="CAA9514101.1"/>
    <property type="molecule type" value="Genomic_DNA"/>
</dbReference>
<sequence>MIAMRPIAVAFLVAAAAVVGACGEEETAENRPADEEQAIEAREDNDVELNGIQYRIAMFRQINPRQGRDQALYEGELPAGDVGIFAAFLRACNTSDARATPTNDVTLEDAFGDGYPRLREVSDEAFDYDPRPLRPDACLPSSDGGADQTFPGAVLLFEVPVDRLRNRPFVLQLQDRNDGGEVETRRVELDL</sequence>
<feature type="chain" id="PRO_5038788103" description="DUF4352 domain-containing protein" evidence="1">
    <location>
        <begin position="22"/>
        <end position="191"/>
    </location>
</feature>
<gene>
    <name evidence="2" type="ORF">AVDCRST_MAG69-2659</name>
</gene>
<proteinExistence type="predicted"/>
<organism evidence="2">
    <name type="scientific">uncultured Solirubrobacteraceae bacterium</name>
    <dbReference type="NCBI Taxonomy" id="1162706"/>
    <lineage>
        <taxon>Bacteria</taxon>
        <taxon>Bacillati</taxon>
        <taxon>Actinomycetota</taxon>
        <taxon>Thermoleophilia</taxon>
        <taxon>Solirubrobacterales</taxon>
        <taxon>Solirubrobacteraceae</taxon>
        <taxon>environmental samples</taxon>
    </lineage>
</organism>
<reference evidence="2" key="1">
    <citation type="submission" date="2020-02" db="EMBL/GenBank/DDBJ databases">
        <authorList>
            <person name="Meier V. D."/>
        </authorList>
    </citation>
    <scope>NUCLEOTIDE SEQUENCE</scope>
    <source>
        <strain evidence="2">AVDCRST_MAG69</strain>
    </source>
</reference>